<keyword evidence="3" id="KW-1185">Reference proteome</keyword>
<feature type="compositionally biased region" description="Acidic residues" evidence="1">
    <location>
        <begin position="40"/>
        <end position="51"/>
    </location>
</feature>
<comment type="caution">
    <text evidence="2">The sequence shown here is derived from an EMBL/GenBank/DDBJ whole genome shotgun (WGS) entry which is preliminary data.</text>
</comment>
<evidence type="ECO:0000313" key="3">
    <source>
        <dbReference type="Proteomes" id="UP000572754"/>
    </source>
</evidence>
<dbReference type="AlphaFoldDB" id="A0A8H5TTH3"/>
<sequence length="277" mass="30915">MKVIRYDQLFFGHLKIGLQTSFAREVIPIVKTIPRPSPEVGDDEEDQAAEVDDIKNEDDAPGELLSDSEEARSVVELEVESDSCPVSEDDLGSVRGWNRLFFGKESPKEEEKKGFRLEIKVHGYILKFFCGHISLDPADGIVLEVTDYGWDAVALGITVSAIQGYYHRVPVKIDLELFVKIAVIADYVECGLALSMASRVWLSNLDDHRAVKGLDSTSLMLFYVSWVFPLDELYCPMQELVIMGYQGPETVELNGLPLQGFVGKLPPPICLSAFLQQ</sequence>
<evidence type="ECO:0000256" key="1">
    <source>
        <dbReference type="SAM" id="MobiDB-lite"/>
    </source>
</evidence>
<reference evidence="3" key="1">
    <citation type="journal article" date="2020" name="BMC Genomics">
        <title>Correction to: Identification and distribution of gene clusters required for synthesis of sphingolipid metabolism inhibitors in diverse species of the filamentous fungus Fusarium.</title>
        <authorList>
            <person name="Kim H.S."/>
            <person name="Lohmar J.M."/>
            <person name="Busman M."/>
            <person name="Brown D.W."/>
            <person name="Naumann T.A."/>
            <person name="Divon H.H."/>
            <person name="Lysoe E."/>
            <person name="Uhlig S."/>
            <person name="Proctor R.H."/>
        </authorList>
    </citation>
    <scope>NUCLEOTIDE SEQUENCE [LARGE SCALE GENOMIC DNA]</scope>
    <source>
        <strain evidence="3">NRRL 25331</strain>
    </source>
</reference>
<organism evidence="2 3">
    <name type="scientific">Fusarium circinatum</name>
    <name type="common">Pitch canker fungus</name>
    <name type="synonym">Gibberella circinata</name>
    <dbReference type="NCBI Taxonomy" id="48490"/>
    <lineage>
        <taxon>Eukaryota</taxon>
        <taxon>Fungi</taxon>
        <taxon>Dikarya</taxon>
        <taxon>Ascomycota</taxon>
        <taxon>Pezizomycotina</taxon>
        <taxon>Sordariomycetes</taxon>
        <taxon>Hypocreomycetidae</taxon>
        <taxon>Hypocreales</taxon>
        <taxon>Nectriaceae</taxon>
        <taxon>Fusarium</taxon>
        <taxon>Fusarium fujikuroi species complex</taxon>
    </lineage>
</organism>
<evidence type="ECO:0000313" key="2">
    <source>
        <dbReference type="EMBL" id="KAF5676268.1"/>
    </source>
</evidence>
<gene>
    <name evidence="2" type="ORF">FCIRC_7189</name>
</gene>
<reference evidence="2 3" key="2">
    <citation type="submission" date="2020-05" db="EMBL/GenBank/DDBJ databases">
        <title>Identification and distribution of gene clusters putatively required for synthesis of sphingolipid metabolism inhibitors in phylogenetically diverse species of the filamentous fungus Fusarium.</title>
        <authorList>
            <person name="Kim H.-S."/>
            <person name="Busman M."/>
            <person name="Brown D.W."/>
            <person name="Divon H."/>
            <person name="Uhlig S."/>
            <person name="Proctor R.H."/>
        </authorList>
    </citation>
    <scope>NUCLEOTIDE SEQUENCE [LARGE SCALE GENOMIC DNA]</scope>
    <source>
        <strain evidence="2 3">NRRL 25331</strain>
    </source>
</reference>
<feature type="region of interest" description="Disordered" evidence="1">
    <location>
        <begin position="33"/>
        <end position="69"/>
    </location>
</feature>
<accession>A0A8H5TTH3</accession>
<name>A0A8H5TTH3_FUSCI</name>
<protein>
    <submittedName>
        <fullName evidence="2">Uncharacterized protein</fullName>
    </submittedName>
</protein>
<proteinExistence type="predicted"/>
<dbReference type="EMBL" id="JAAQPE010000237">
    <property type="protein sequence ID" value="KAF5676268.1"/>
    <property type="molecule type" value="Genomic_DNA"/>
</dbReference>
<dbReference type="Proteomes" id="UP000572754">
    <property type="component" value="Unassembled WGS sequence"/>
</dbReference>